<dbReference type="RefSeq" id="XP_001432828.1">
    <property type="nucleotide sequence ID" value="XM_001432791.1"/>
</dbReference>
<protein>
    <recommendedName>
        <fullName evidence="3">CDT1 Geminin-binding domain-containing protein</fullName>
    </recommendedName>
</protein>
<organism evidence="1 2">
    <name type="scientific">Paramecium tetraurelia</name>
    <dbReference type="NCBI Taxonomy" id="5888"/>
    <lineage>
        <taxon>Eukaryota</taxon>
        <taxon>Sar</taxon>
        <taxon>Alveolata</taxon>
        <taxon>Ciliophora</taxon>
        <taxon>Intramacronucleata</taxon>
        <taxon>Oligohymenophorea</taxon>
        <taxon>Peniculida</taxon>
        <taxon>Parameciidae</taxon>
        <taxon>Paramecium</taxon>
    </lineage>
</organism>
<dbReference type="InParanoid" id="A0C3R4"/>
<proteinExistence type="predicted"/>
<dbReference type="EMBL" id="CT868039">
    <property type="protein sequence ID" value="CAK65431.1"/>
    <property type="molecule type" value="Genomic_DNA"/>
</dbReference>
<evidence type="ECO:0000313" key="1">
    <source>
        <dbReference type="EMBL" id="CAK65431.1"/>
    </source>
</evidence>
<evidence type="ECO:0008006" key="3">
    <source>
        <dbReference type="Google" id="ProtNLM"/>
    </source>
</evidence>
<dbReference type="AlphaFoldDB" id="A0C3R4"/>
<dbReference type="GeneID" id="5018631"/>
<sequence length="181" mass="21245">MKPISINKSLHILRGKSKFVHIGQDVKEQISLIQQNFEALKIKLISEIHYFISKYNMSNFNKSPYVHTMIKCYRGLAYQDLIFFNDFGKRVVNFHGALERVSYLENLPQKIYDDYYRCEVVKIPTQSQFCFEDLKQQIETVIKKPYSSFTNNGSDNCKELLEKLNIDRLPSDNFDKKGLIA</sequence>
<gene>
    <name evidence="1" type="ORF">GSPATT00034910001</name>
</gene>
<keyword evidence="2" id="KW-1185">Reference proteome</keyword>
<dbReference type="Proteomes" id="UP000000600">
    <property type="component" value="Unassembled WGS sequence"/>
</dbReference>
<dbReference type="KEGG" id="ptm:GSPATT00034910001"/>
<reference evidence="1 2" key="1">
    <citation type="journal article" date="2006" name="Nature">
        <title>Global trends of whole-genome duplications revealed by the ciliate Paramecium tetraurelia.</title>
        <authorList>
            <consortium name="Genoscope"/>
            <person name="Aury J.-M."/>
            <person name="Jaillon O."/>
            <person name="Duret L."/>
            <person name="Noel B."/>
            <person name="Jubin C."/>
            <person name="Porcel B.M."/>
            <person name="Segurens B."/>
            <person name="Daubin V."/>
            <person name="Anthouard V."/>
            <person name="Aiach N."/>
            <person name="Arnaiz O."/>
            <person name="Billaut A."/>
            <person name="Beisson J."/>
            <person name="Blanc I."/>
            <person name="Bouhouche K."/>
            <person name="Camara F."/>
            <person name="Duharcourt S."/>
            <person name="Guigo R."/>
            <person name="Gogendeau D."/>
            <person name="Katinka M."/>
            <person name="Keller A.-M."/>
            <person name="Kissmehl R."/>
            <person name="Klotz C."/>
            <person name="Koll F."/>
            <person name="Le Moue A."/>
            <person name="Lepere C."/>
            <person name="Malinsky S."/>
            <person name="Nowacki M."/>
            <person name="Nowak J.K."/>
            <person name="Plattner H."/>
            <person name="Poulain J."/>
            <person name="Ruiz F."/>
            <person name="Serrano V."/>
            <person name="Zagulski M."/>
            <person name="Dessen P."/>
            <person name="Betermier M."/>
            <person name="Weissenbach J."/>
            <person name="Scarpelli C."/>
            <person name="Schachter V."/>
            <person name="Sperling L."/>
            <person name="Meyer E."/>
            <person name="Cohen J."/>
            <person name="Wincker P."/>
        </authorList>
    </citation>
    <scope>NUCLEOTIDE SEQUENCE [LARGE SCALE GENOMIC DNA]</scope>
    <source>
        <strain evidence="1 2">Stock d4-2</strain>
    </source>
</reference>
<dbReference type="HOGENOM" id="CLU_1491817_0_0_1"/>
<accession>A0C3R4</accession>
<dbReference type="OrthoDB" id="10446564at2759"/>
<evidence type="ECO:0000313" key="2">
    <source>
        <dbReference type="Proteomes" id="UP000000600"/>
    </source>
</evidence>
<name>A0C3R4_PARTE</name>